<evidence type="ECO:0000256" key="2">
    <source>
        <dbReference type="ARBA" id="ARBA00010990"/>
    </source>
</evidence>
<keyword evidence="5" id="KW-0460">Magnesium</keyword>
<dbReference type="GO" id="GO:0019878">
    <property type="term" value="P:lysine biosynthetic process via aminoadipic acid"/>
    <property type="evidence" value="ECO:0007669"/>
    <property type="project" value="TreeGrafter"/>
</dbReference>
<accession>A0A9Q5CUS4</accession>
<comment type="similarity">
    <text evidence="2">Belongs to the P-Pant transferase superfamily. Gsp/Sfp/HetI/AcpT family.</text>
</comment>
<dbReference type="GO" id="GO:0005829">
    <property type="term" value="C:cytosol"/>
    <property type="evidence" value="ECO:0007669"/>
    <property type="project" value="TreeGrafter"/>
</dbReference>
<evidence type="ECO:0000256" key="1">
    <source>
        <dbReference type="ARBA" id="ARBA00001946"/>
    </source>
</evidence>
<feature type="domain" description="4'-phosphopantetheinyl transferase N-terminal" evidence="7">
    <location>
        <begin position="13"/>
        <end position="97"/>
    </location>
</feature>
<dbReference type="Proteomes" id="UP000821656">
    <property type="component" value="Unassembled WGS sequence"/>
</dbReference>
<dbReference type="Pfam" id="PF22624">
    <property type="entry name" value="AASDHPPT_N"/>
    <property type="match status" value="1"/>
</dbReference>
<evidence type="ECO:0000259" key="6">
    <source>
        <dbReference type="Pfam" id="PF01648"/>
    </source>
</evidence>
<keyword evidence="4" id="KW-0479">Metal-binding</keyword>
<dbReference type="EMBL" id="JABSXK010000001">
    <property type="protein sequence ID" value="NRV12378.1"/>
    <property type="molecule type" value="Genomic_DNA"/>
</dbReference>
<dbReference type="SUPFAM" id="SSF56214">
    <property type="entry name" value="4'-phosphopantetheinyl transferase"/>
    <property type="match status" value="2"/>
</dbReference>
<dbReference type="Pfam" id="PF01648">
    <property type="entry name" value="ACPS"/>
    <property type="match status" value="1"/>
</dbReference>
<dbReference type="InterPro" id="IPR008278">
    <property type="entry name" value="4-PPantetheinyl_Trfase_dom"/>
</dbReference>
<evidence type="ECO:0000256" key="5">
    <source>
        <dbReference type="ARBA" id="ARBA00022842"/>
    </source>
</evidence>
<dbReference type="GO" id="GO:0008897">
    <property type="term" value="F:holo-[acyl-carrier-protein] synthase activity"/>
    <property type="evidence" value="ECO:0007669"/>
    <property type="project" value="InterPro"/>
</dbReference>
<dbReference type="NCBIfam" id="TIGR00556">
    <property type="entry name" value="pantethn_trn"/>
    <property type="match status" value="1"/>
</dbReference>
<dbReference type="InterPro" id="IPR037143">
    <property type="entry name" value="4-PPantetheinyl_Trfase_dom_sf"/>
</dbReference>
<dbReference type="GO" id="GO:0000287">
    <property type="term" value="F:magnesium ion binding"/>
    <property type="evidence" value="ECO:0007669"/>
    <property type="project" value="InterPro"/>
</dbReference>
<protein>
    <submittedName>
        <fullName evidence="8">4'-phosphopantetheinyl transferase</fullName>
        <ecNumber evidence="8">2.7.8.-</ecNumber>
    </submittedName>
</protein>
<reference evidence="8" key="1">
    <citation type="submission" date="2020-05" db="EMBL/GenBank/DDBJ databases">
        <title>Genomic insights into acetone-butanol-ethanol (ABE) fermentation by sequencing solventogenic clostridia strains.</title>
        <authorList>
            <person name="Brown S."/>
        </authorList>
    </citation>
    <scope>NUCLEOTIDE SEQUENCE</scope>
    <source>
        <strain evidence="8">DJ126</strain>
    </source>
</reference>
<name>A0A9Q5CUS4_CLOBE</name>
<dbReference type="Gene3D" id="3.90.470.20">
    <property type="entry name" value="4'-phosphopantetheinyl transferase domain"/>
    <property type="match status" value="2"/>
</dbReference>
<organism evidence="8 9">
    <name type="scientific">Clostridium beijerinckii</name>
    <name type="common">Clostridium MP</name>
    <dbReference type="NCBI Taxonomy" id="1520"/>
    <lineage>
        <taxon>Bacteria</taxon>
        <taxon>Bacillati</taxon>
        <taxon>Bacillota</taxon>
        <taxon>Clostridia</taxon>
        <taxon>Eubacteriales</taxon>
        <taxon>Clostridiaceae</taxon>
        <taxon>Clostridium</taxon>
    </lineage>
</organism>
<comment type="caution">
    <text evidence="8">The sequence shown here is derived from an EMBL/GenBank/DDBJ whole genome shotgun (WGS) entry which is preliminary data.</text>
</comment>
<evidence type="ECO:0000259" key="7">
    <source>
        <dbReference type="Pfam" id="PF22624"/>
    </source>
</evidence>
<evidence type="ECO:0000313" key="8">
    <source>
        <dbReference type="EMBL" id="NRV12378.1"/>
    </source>
</evidence>
<gene>
    <name evidence="8" type="ORF">DFH45_005341</name>
</gene>
<dbReference type="PANTHER" id="PTHR12215:SF10">
    <property type="entry name" value="L-AMINOADIPATE-SEMIALDEHYDE DEHYDROGENASE-PHOSPHOPANTETHEINYL TRANSFERASE"/>
    <property type="match status" value="1"/>
</dbReference>
<evidence type="ECO:0000256" key="4">
    <source>
        <dbReference type="ARBA" id="ARBA00022723"/>
    </source>
</evidence>
<dbReference type="PANTHER" id="PTHR12215">
    <property type="entry name" value="PHOSPHOPANTETHEINE TRANSFERASE"/>
    <property type="match status" value="1"/>
</dbReference>
<dbReference type="EC" id="2.7.8.-" evidence="8"/>
<proteinExistence type="inferred from homology"/>
<dbReference type="InterPro" id="IPR055066">
    <property type="entry name" value="AASDHPPT_N"/>
</dbReference>
<comment type="cofactor">
    <cofactor evidence="1">
        <name>Mg(2+)</name>
        <dbReference type="ChEBI" id="CHEBI:18420"/>
    </cofactor>
</comment>
<dbReference type="RefSeq" id="WP_077306193.1">
    <property type="nucleotide sequence ID" value="NZ_CP016090.1"/>
</dbReference>
<evidence type="ECO:0000256" key="3">
    <source>
        <dbReference type="ARBA" id="ARBA00022679"/>
    </source>
</evidence>
<dbReference type="InterPro" id="IPR050559">
    <property type="entry name" value="P-Pant_transferase_sf"/>
</dbReference>
<sequence length="233" mass="27788">MKIYSVKISNVSQYELNKLCFLIDLEKKFKIKKFINQKDKIRTLIGEILIRTIIVEKLKIDNKCIRFSKNEYGKPYLKDYPNFNFNISHSGEYVLCVVDNKPVGIDIEEIKYIEYEEIAKRFFTAREFDYIVNQELCFQLNSFYEIWTLKESYIKCLGQGLSIPLKSFSIELEKYENMKMLINTKYKEYTLKLFDINLGYKIAVCSLNKKISNNIIQVDQNSLVSKFYRFNFD</sequence>
<evidence type="ECO:0000313" key="9">
    <source>
        <dbReference type="Proteomes" id="UP000821656"/>
    </source>
</evidence>
<feature type="domain" description="4'-phosphopantetheinyl transferase" evidence="6">
    <location>
        <begin position="102"/>
        <end position="205"/>
    </location>
</feature>
<dbReference type="GO" id="GO:0006633">
    <property type="term" value="P:fatty acid biosynthetic process"/>
    <property type="evidence" value="ECO:0007669"/>
    <property type="project" value="InterPro"/>
</dbReference>
<dbReference type="AlphaFoldDB" id="A0A9Q5CUS4"/>
<dbReference type="InterPro" id="IPR004568">
    <property type="entry name" value="Ppantetheine-prot_Trfase_dom"/>
</dbReference>
<keyword evidence="3 8" id="KW-0808">Transferase</keyword>